<accession>A0A6J4LP55</accession>
<evidence type="ECO:0000256" key="1">
    <source>
        <dbReference type="SAM" id="MobiDB-lite"/>
    </source>
</evidence>
<name>A0A6J4LP55_9BACT</name>
<reference evidence="4" key="1">
    <citation type="submission" date="2020-02" db="EMBL/GenBank/DDBJ databases">
        <authorList>
            <person name="Meier V. D."/>
        </authorList>
    </citation>
    <scope>NUCLEOTIDE SEQUENCE</scope>
    <source>
        <strain evidence="4">AVDCRST_MAG40</strain>
    </source>
</reference>
<feature type="domain" description="BIG2" evidence="3">
    <location>
        <begin position="319"/>
        <end position="405"/>
    </location>
</feature>
<proteinExistence type="predicted"/>
<feature type="domain" description="BIG2" evidence="3">
    <location>
        <begin position="47"/>
        <end position="127"/>
    </location>
</feature>
<evidence type="ECO:0000259" key="3">
    <source>
        <dbReference type="SMART" id="SM00635"/>
    </source>
</evidence>
<evidence type="ECO:0000313" key="4">
    <source>
        <dbReference type="EMBL" id="CAA9334292.1"/>
    </source>
</evidence>
<feature type="signal peptide" evidence="2">
    <location>
        <begin position="1"/>
        <end position="31"/>
    </location>
</feature>
<dbReference type="PANTHER" id="PTHR23019:SF0">
    <property type="entry name" value="NUCLEAR PORE MEMBRANE GLYCOPROTEIN 210"/>
    <property type="match status" value="1"/>
</dbReference>
<dbReference type="Gene3D" id="2.60.40.1080">
    <property type="match status" value="11"/>
</dbReference>
<feature type="domain" description="BIG2" evidence="3">
    <location>
        <begin position="594"/>
        <end position="676"/>
    </location>
</feature>
<feature type="domain" description="BIG2" evidence="3">
    <location>
        <begin position="505"/>
        <end position="586"/>
    </location>
</feature>
<dbReference type="PANTHER" id="PTHR23019">
    <property type="entry name" value="NUCLEAR PORE MEMBRANE GLYCOPROTEIN GP210-RELATED"/>
    <property type="match status" value="1"/>
</dbReference>
<dbReference type="InterPro" id="IPR008964">
    <property type="entry name" value="Invasin/intimin_cell_adhesion"/>
</dbReference>
<dbReference type="InterPro" id="IPR003343">
    <property type="entry name" value="Big_2"/>
</dbReference>
<feature type="compositionally biased region" description="Low complexity" evidence="1">
    <location>
        <begin position="1128"/>
        <end position="1143"/>
    </location>
</feature>
<protein>
    <recommendedName>
        <fullName evidence="3">BIG2 domain-containing protein</fullName>
    </recommendedName>
</protein>
<evidence type="ECO:0000256" key="2">
    <source>
        <dbReference type="SAM" id="SignalP"/>
    </source>
</evidence>
<dbReference type="Pfam" id="PF02368">
    <property type="entry name" value="Big_2"/>
    <property type="match status" value="9"/>
</dbReference>
<feature type="domain" description="BIG2" evidence="3">
    <location>
        <begin position="954"/>
        <end position="1034"/>
    </location>
</feature>
<gene>
    <name evidence="4" type="ORF">AVDCRST_MAG40-2085</name>
</gene>
<feature type="domain" description="BIG2" evidence="3">
    <location>
        <begin position="132"/>
        <end position="212"/>
    </location>
</feature>
<feature type="domain" description="BIG2" evidence="3">
    <location>
        <begin position="415"/>
        <end position="496"/>
    </location>
</feature>
<dbReference type="EMBL" id="CADCTX010000623">
    <property type="protein sequence ID" value="CAA9334292.1"/>
    <property type="molecule type" value="Genomic_DNA"/>
</dbReference>
<keyword evidence="2" id="KW-0732">Signal</keyword>
<feature type="domain" description="BIG2" evidence="3">
    <location>
        <begin position="774"/>
        <end position="855"/>
    </location>
</feature>
<dbReference type="InterPro" id="IPR045197">
    <property type="entry name" value="NUP210-like"/>
</dbReference>
<dbReference type="SUPFAM" id="SSF49373">
    <property type="entry name" value="Invasin/intimin cell-adhesion fragments"/>
    <property type="match status" value="10"/>
</dbReference>
<organism evidence="4">
    <name type="scientific">uncultured Gemmatimonadaceae bacterium</name>
    <dbReference type="NCBI Taxonomy" id="246130"/>
    <lineage>
        <taxon>Bacteria</taxon>
        <taxon>Pseudomonadati</taxon>
        <taxon>Gemmatimonadota</taxon>
        <taxon>Gemmatimonadia</taxon>
        <taxon>Gemmatimonadales</taxon>
        <taxon>Gemmatimonadaceae</taxon>
        <taxon>environmental samples</taxon>
    </lineage>
</organism>
<sequence length="1151" mass="111865">MNTLPGSRTTYGRLRTLTTLAVLAVVASCSADSGTTPGDGSSSGSAAVNSVRLTPASSELGLGGTLQLKLTALDAQDNEVVGRATVWASADTAVAAVSAGGLVTARRIGIVQLQAAVDGRSAFSVVNVVAARVGTIVVTPGNSTVPVGNALQLTARVTDAGGAVLTDRLVFWQSSNNSVALVTSTGLVSGRTAGTATITATSEGKATTAQITVTGVTPPPSGGTTAPAAVDSVKVEPGDTTMARNTTARFRARVFVGGRAVTDRPVTWSVTQSADGADVLSVSAAGEVSALNRANTTGFVNATADGVAGSAKVAIVNKAATSVAIAPPTASLEKGRSLVVSATVRDDEGNAADEPLTWVSSAPNVLGITTAGVPAGSARVTALEAGSATITARTVRDVRGTASITVTNPPAPVVTTARVDVTPGSRSLLTGETQQLTATAFDALGARRDGRTFAWRSSAPAVASVNAATGLVTAVGAGTATIIAADGAEEGSAVITVTVPPPPIVTQRVEVTPPPGPLLPGGTQQLTATAFDNNNARREGRSFSWTSTNPAVATVGATTGLVTAVAPGAANIIAVADGVSGSTNVVVNAPPRAAVARVTVAPATQTLDIGQAGPALTAAPSDAAGTPLTGRDAPVWTSSNGAVASVNASGVVTGVGPGTATITATIEGVAGAATITVNPPRPAPVARVAVSAAPATIVAGSTAQASAAPFDAAGNALAGRGAPTWTTSNGAIATVNATTGVVTGVAPGTATITATIEGVAGSTTVTVTAPPPAPVATVTVTTTAATLEIGGTAQVTATASDAGGASLPGRGPATWASSAPGVATVNAAGVVTAVAAGTTTITGTIESKSGAVTITVNPPPPPPVTTARVEVTPASATIEQGATRQLEAAAFDGAGARREGRTFQWTSGNPAVATVSSSGLVTAVGGGTATITAADGAVTGTATITVTVPPPPPTTASVTVTPSPVTLVAGTTQQLTATARDAAGAVRTGRTFVWQSSNPAVATVDAAGVVRAVGAGSATITAADGTVVGSAAVTVTPSAPAVVEPPPVARVVVDPAAVTLPDKGGSAVRERLLTARPLSATDVLLTDRSCTWSGGRSTDGRDRIVQITSMSPTTARVRSDEVGVTSVVASCGGQSGSSAVVVRSGDDDDDD</sequence>
<feature type="domain" description="BIG2" evidence="3">
    <location>
        <begin position="229"/>
        <end position="314"/>
    </location>
</feature>
<feature type="domain" description="BIG2" evidence="3">
    <location>
        <begin position="684"/>
        <end position="766"/>
    </location>
</feature>
<dbReference type="AlphaFoldDB" id="A0A6J4LP55"/>
<feature type="region of interest" description="Disordered" evidence="1">
    <location>
        <begin position="1128"/>
        <end position="1151"/>
    </location>
</feature>
<dbReference type="SMART" id="SM00635">
    <property type="entry name" value="BID_2"/>
    <property type="match status" value="11"/>
</dbReference>
<feature type="chain" id="PRO_5027093312" description="BIG2 domain-containing protein" evidence="2">
    <location>
        <begin position="32"/>
        <end position="1151"/>
    </location>
</feature>
<feature type="domain" description="BIG2" evidence="3">
    <location>
        <begin position="865"/>
        <end position="945"/>
    </location>
</feature>